<evidence type="ECO:0000313" key="2">
    <source>
        <dbReference type="Proteomes" id="UP000054279"/>
    </source>
</evidence>
<dbReference type="HOGENOM" id="CLU_2185612_0_0_1"/>
<keyword evidence="2" id="KW-1185">Reference proteome</keyword>
<gene>
    <name evidence="1" type="ORF">M422DRAFT_269823</name>
</gene>
<accession>A0A0C9TH90</accession>
<dbReference type="AlphaFoldDB" id="A0A0C9TH90"/>
<dbReference type="Proteomes" id="UP000054279">
    <property type="component" value="Unassembled WGS sequence"/>
</dbReference>
<proteinExistence type="predicted"/>
<name>A0A0C9TH90_SPHS4</name>
<organism evidence="1 2">
    <name type="scientific">Sphaerobolus stellatus (strain SS14)</name>
    <dbReference type="NCBI Taxonomy" id="990650"/>
    <lineage>
        <taxon>Eukaryota</taxon>
        <taxon>Fungi</taxon>
        <taxon>Dikarya</taxon>
        <taxon>Basidiomycota</taxon>
        <taxon>Agaricomycotina</taxon>
        <taxon>Agaricomycetes</taxon>
        <taxon>Phallomycetidae</taxon>
        <taxon>Geastrales</taxon>
        <taxon>Sphaerobolaceae</taxon>
        <taxon>Sphaerobolus</taxon>
    </lineage>
</organism>
<sequence>MVFELTKPSHASRDHLMCSGIIPEEVSNEYVEETAAIPRRIRSSLRAQIDGFPYDAILLGAISAMKNLRHFEWNSATKLQTGQEQFPLLSHLFHSIEFMPRDTVATFVT</sequence>
<reference evidence="1 2" key="1">
    <citation type="submission" date="2014-06" db="EMBL/GenBank/DDBJ databases">
        <title>Evolutionary Origins and Diversification of the Mycorrhizal Mutualists.</title>
        <authorList>
            <consortium name="DOE Joint Genome Institute"/>
            <consortium name="Mycorrhizal Genomics Consortium"/>
            <person name="Kohler A."/>
            <person name="Kuo A."/>
            <person name="Nagy L.G."/>
            <person name="Floudas D."/>
            <person name="Copeland A."/>
            <person name="Barry K.W."/>
            <person name="Cichocki N."/>
            <person name="Veneault-Fourrey C."/>
            <person name="LaButti K."/>
            <person name="Lindquist E.A."/>
            <person name="Lipzen A."/>
            <person name="Lundell T."/>
            <person name="Morin E."/>
            <person name="Murat C."/>
            <person name="Riley R."/>
            <person name="Ohm R."/>
            <person name="Sun H."/>
            <person name="Tunlid A."/>
            <person name="Henrissat B."/>
            <person name="Grigoriev I.V."/>
            <person name="Hibbett D.S."/>
            <person name="Martin F."/>
        </authorList>
    </citation>
    <scope>NUCLEOTIDE SEQUENCE [LARGE SCALE GENOMIC DNA]</scope>
    <source>
        <strain evidence="1 2">SS14</strain>
    </source>
</reference>
<protein>
    <submittedName>
        <fullName evidence="1">Uncharacterized protein</fullName>
    </submittedName>
</protein>
<evidence type="ECO:0000313" key="1">
    <source>
        <dbReference type="EMBL" id="KIJ28853.1"/>
    </source>
</evidence>
<dbReference type="EMBL" id="KN837296">
    <property type="protein sequence ID" value="KIJ28853.1"/>
    <property type="molecule type" value="Genomic_DNA"/>
</dbReference>